<comment type="caution">
    <text evidence="1">The sequence shown here is derived from an EMBL/GenBank/DDBJ whole genome shotgun (WGS) entry which is preliminary data.</text>
</comment>
<dbReference type="Proteomes" id="UP000632273">
    <property type="component" value="Unassembled WGS sequence"/>
</dbReference>
<dbReference type="EMBL" id="BMHT01000002">
    <property type="protein sequence ID" value="GGF05676.1"/>
    <property type="molecule type" value="Genomic_DNA"/>
</dbReference>
<evidence type="ECO:0000313" key="1">
    <source>
        <dbReference type="EMBL" id="GGF05676.1"/>
    </source>
</evidence>
<sequence>MSNDQSNAVSKLLTIDFAKFLESIPPGKLVEVPDLGILDNRAAYLEENTKLNKCDIRIYCDHESCNGIRFFRRIEKGNEYLKTEDHSFLYISYQCSNCRYTTRTYSLALKYRRRRKY</sequence>
<gene>
    <name evidence="1" type="ORF">GCM10011383_15960</name>
</gene>
<organism evidence="1 2">
    <name type="scientific">Hymenobacter cavernae</name>
    <dbReference type="NCBI Taxonomy" id="2044852"/>
    <lineage>
        <taxon>Bacteria</taxon>
        <taxon>Pseudomonadati</taxon>
        <taxon>Bacteroidota</taxon>
        <taxon>Cytophagia</taxon>
        <taxon>Cytophagales</taxon>
        <taxon>Hymenobacteraceae</taxon>
        <taxon>Hymenobacter</taxon>
    </lineage>
</organism>
<accession>A0ABQ1TWR7</accession>
<reference evidence="2" key="1">
    <citation type="journal article" date="2019" name="Int. J. Syst. Evol. Microbiol.">
        <title>The Global Catalogue of Microorganisms (GCM) 10K type strain sequencing project: providing services to taxonomists for standard genome sequencing and annotation.</title>
        <authorList>
            <consortium name="The Broad Institute Genomics Platform"/>
            <consortium name="The Broad Institute Genome Sequencing Center for Infectious Disease"/>
            <person name="Wu L."/>
            <person name="Ma J."/>
        </authorList>
    </citation>
    <scope>NUCLEOTIDE SEQUENCE [LARGE SCALE GENOMIC DNA]</scope>
    <source>
        <strain evidence="2">CGMCC 1.15197</strain>
    </source>
</reference>
<evidence type="ECO:0000313" key="2">
    <source>
        <dbReference type="Proteomes" id="UP000632273"/>
    </source>
</evidence>
<proteinExistence type="predicted"/>
<name>A0ABQ1TWR7_9BACT</name>
<protein>
    <submittedName>
        <fullName evidence="1">Uncharacterized protein</fullName>
    </submittedName>
</protein>
<keyword evidence="2" id="KW-1185">Reference proteome</keyword>